<dbReference type="AlphaFoldDB" id="A0A366KUU9"/>
<proteinExistence type="predicted"/>
<dbReference type="PROSITE" id="PS51257">
    <property type="entry name" value="PROKAR_LIPOPROTEIN"/>
    <property type="match status" value="1"/>
</dbReference>
<protein>
    <submittedName>
        <fullName evidence="1">Uncharacterized protein</fullName>
    </submittedName>
</protein>
<accession>A0A366KUU9</accession>
<evidence type="ECO:0000313" key="1">
    <source>
        <dbReference type="EMBL" id="RBQ05406.1"/>
    </source>
</evidence>
<comment type="caution">
    <text evidence="1">The sequence shown here is derived from an EMBL/GenBank/DDBJ whole genome shotgun (WGS) entry which is preliminary data.</text>
</comment>
<keyword evidence="2" id="KW-1185">Reference proteome</keyword>
<dbReference type="Proteomes" id="UP000252081">
    <property type="component" value="Unassembled WGS sequence"/>
</dbReference>
<evidence type="ECO:0000313" key="2">
    <source>
        <dbReference type="Proteomes" id="UP000252081"/>
    </source>
</evidence>
<reference evidence="1 2" key="1">
    <citation type="submission" date="2018-07" db="EMBL/GenBank/DDBJ databases">
        <title>A draft genome of a endophytic bacteria, a new species of Pedobacter.</title>
        <authorList>
            <person name="Zhang Z.D."/>
            <person name="Chen Z.J."/>
        </authorList>
    </citation>
    <scope>NUCLEOTIDE SEQUENCE [LARGE SCALE GENOMIC DNA]</scope>
    <source>
        <strain evidence="1 2">RS10</strain>
    </source>
</reference>
<gene>
    <name evidence="1" type="ORF">DRW42_15555</name>
</gene>
<dbReference type="RefSeq" id="WP_113949759.1">
    <property type="nucleotide sequence ID" value="NZ_QNQU01000013.1"/>
</dbReference>
<dbReference type="EMBL" id="QNQU01000013">
    <property type="protein sequence ID" value="RBQ05406.1"/>
    <property type="molecule type" value="Genomic_DNA"/>
</dbReference>
<organism evidence="1 2">
    <name type="scientific">Pedobacter miscanthi</name>
    <dbReference type="NCBI Taxonomy" id="2259170"/>
    <lineage>
        <taxon>Bacteria</taxon>
        <taxon>Pseudomonadati</taxon>
        <taxon>Bacteroidota</taxon>
        <taxon>Sphingobacteriia</taxon>
        <taxon>Sphingobacteriales</taxon>
        <taxon>Sphingobacteriaceae</taxon>
        <taxon>Pedobacter</taxon>
    </lineage>
</organism>
<sequence length="541" mass="60496">MKHKIYYLTILAALFSCKKEIKQEFLLPSTTVLERQDSKTIFSKTLAIALEKEPALRTFIKKEALKQFDMDNDVLFQMVKGNEITSGKTFYQVLTQYATSKNDLDNAIKNLPTLTIMVPEVINFSIKSWNPLTEIPKVAVSPENKNFKQISIYDEKGEIINIPSGYLPGFPVVVVKENERVAISAKGNTIMLQDGPKSLEFLSKGDLRFNFVDQAFDGTNNNLTPPSSINSSGLPLNLNSKISRSVSTQAIGSPLINVFNIDQKVVDAYNVNLDWHRDNIYYGLNPNAGIVKGKFNNRVAEYIVSIRMADGNLAKISDEPKDPKDLNKFVTPRPPRNGDPVIKDWTDGFFEFRIAILINAKNGAGTQLNKNISAVGSDLYNLITKQTGNPRNPVYEIIGLEPKDYFINEKLIPWDLENYGAAWKFIVSEFDESATSKKTYNETAKFVTNFNYEATFGEVVKVGLKAGATQETSSSNTFEYVTTTGSDELGEGILEFGSPIILRKDTKSYVGRNGTIVTTEEYITNEVSCGQIFLSIEPRQF</sequence>
<name>A0A366KUU9_9SPHI</name>
<dbReference type="OrthoDB" id="644302at2"/>